<keyword evidence="4" id="KW-1185">Reference proteome</keyword>
<dbReference type="Proteomes" id="UP000031737">
    <property type="component" value="Unassembled WGS sequence"/>
</dbReference>
<protein>
    <submittedName>
        <fullName evidence="3">Uncharacterized protein</fullName>
    </submittedName>
</protein>
<proteinExistence type="predicted"/>
<evidence type="ECO:0000256" key="2">
    <source>
        <dbReference type="SAM" id="Phobius"/>
    </source>
</evidence>
<dbReference type="AlphaFoldDB" id="A0A061IVH5"/>
<accession>A0A061IVH5</accession>
<dbReference type="VEuPathDB" id="TriTrypDB:TRSC58_07371"/>
<name>A0A061IVH5_TRYRA</name>
<comment type="caution">
    <text evidence="3">The sequence shown here is derived from an EMBL/GenBank/DDBJ whole genome shotgun (WGS) entry which is preliminary data.</text>
</comment>
<organism evidence="3 4">
    <name type="scientific">Trypanosoma rangeli SC58</name>
    <dbReference type="NCBI Taxonomy" id="429131"/>
    <lineage>
        <taxon>Eukaryota</taxon>
        <taxon>Discoba</taxon>
        <taxon>Euglenozoa</taxon>
        <taxon>Kinetoplastea</taxon>
        <taxon>Metakinetoplastina</taxon>
        <taxon>Trypanosomatida</taxon>
        <taxon>Trypanosomatidae</taxon>
        <taxon>Trypanosoma</taxon>
        <taxon>Herpetosoma</taxon>
    </lineage>
</organism>
<keyword evidence="2" id="KW-1133">Transmembrane helix</keyword>
<feature type="region of interest" description="Disordered" evidence="1">
    <location>
        <begin position="235"/>
        <end position="259"/>
    </location>
</feature>
<keyword evidence="2" id="KW-0812">Transmembrane</keyword>
<keyword evidence="2" id="KW-0472">Membrane</keyword>
<evidence type="ECO:0000313" key="3">
    <source>
        <dbReference type="EMBL" id="ESL05032.1"/>
    </source>
</evidence>
<dbReference type="EMBL" id="AUPL01007522">
    <property type="protein sequence ID" value="ESL05032.1"/>
    <property type="molecule type" value="Genomic_DNA"/>
</dbReference>
<feature type="transmembrane region" description="Helical" evidence="2">
    <location>
        <begin position="183"/>
        <end position="209"/>
    </location>
</feature>
<feature type="transmembrane region" description="Helical" evidence="2">
    <location>
        <begin position="116"/>
        <end position="136"/>
    </location>
</feature>
<sequence>MITASGVRALVQKYKCTVLRDYNGLTLQTGTETKEGEREEGKLKETGMRMNREVCVCADMCTPTTPGRVPLEAEFHCKQHTHTHPSPSLTRLLFAPSSPSSKHVKTIIHADINSSLCFFFSCSLFCSLICLCLSLLCVCSTCAPLRHITISMENRGGRGASSPATTRPAPSSSSSSSLSHFPYYAFLLPCCSPLVSLRPPFFFVCFCVWRSHRYKRDNTTHVTFHKPHLCVHMHTGTGPEEPHTRTRTHTEGKRETDIVAGPPKERSAHLRLHSMTPSLCHYVCTHVPRPTIQTH</sequence>
<gene>
    <name evidence="3" type="ORF">TRSC58_07371</name>
</gene>
<evidence type="ECO:0000256" key="1">
    <source>
        <dbReference type="SAM" id="MobiDB-lite"/>
    </source>
</evidence>
<feature type="region of interest" description="Disordered" evidence="1">
    <location>
        <begin position="154"/>
        <end position="176"/>
    </location>
</feature>
<evidence type="ECO:0000313" key="4">
    <source>
        <dbReference type="Proteomes" id="UP000031737"/>
    </source>
</evidence>
<feature type="compositionally biased region" description="Basic and acidic residues" evidence="1">
    <location>
        <begin position="240"/>
        <end position="259"/>
    </location>
</feature>
<feature type="compositionally biased region" description="Low complexity" evidence="1">
    <location>
        <begin position="160"/>
        <end position="176"/>
    </location>
</feature>
<reference evidence="3 4" key="1">
    <citation type="submission" date="2013-07" db="EMBL/GenBank/DDBJ databases">
        <authorList>
            <person name="Stoco P.H."/>
            <person name="Wagner G."/>
            <person name="Gerber A."/>
            <person name="Zaha A."/>
            <person name="Thompson C."/>
            <person name="Bartholomeu D.C."/>
            <person name="Luckemeyer D.D."/>
            <person name="Bahia D."/>
            <person name="Loreto E."/>
            <person name="Prestes E.B."/>
            <person name="Lima F.M."/>
            <person name="Rodrigues-Luiz G."/>
            <person name="Vallejo G.A."/>
            <person name="Filho J.F."/>
            <person name="Monteiro K.M."/>
            <person name="Tyler K.M."/>
            <person name="de Almeida L.G."/>
            <person name="Ortiz M.F."/>
            <person name="Siervo M.A."/>
            <person name="de Moraes M.H."/>
            <person name="Cunha O.L."/>
            <person name="Mendonca-Neto R."/>
            <person name="Silva R."/>
            <person name="Teixeira S.M."/>
            <person name="Murta S.M."/>
            <person name="Sincero T.C."/>
            <person name="Mendes T.A."/>
            <person name="Urmenyi T.P."/>
            <person name="Silva V.G."/>
            <person name="da Rocha W.D."/>
            <person name="Andersson B."/>
            <person name="Romanha A.J."/>
            <person name="Steindel M."/>
            <person name="de Vasconcelos A.T."/>
            <person name="Grisard E.C."/>
        </authorList>
    </citation>
    <scope>NUCLEOTIDE SEQUENCE [LARGE SCALE GENOMIC DNA]</scope>
    <source>
        <strain evidence="3 4">SC58</strain>
    </source>
</reference>